<keyword evidence="2" id="KW-0326">Glycosidase</keyword>
<gene>
    <name evidence="4" type="ORF">NF556_03150</name>
</gene>
<dbReference type="PANTHER" id="PTHR10357:SF210">
    <property type="entry name" value="MALTODEXTRIN GLUCOSIDASE"/>
    <property type="match status" value="1"/>
</dbReference>
<dbReference type="Proteomes" id="UP001056455">
    <property type="component" value="Chromosome"/>
</dbReference>
<dbReference type="InterPro" id="IPR017853">
    <property type="entry name" value="GH"/>
</dbReference>
<dbReference type="SUPFAM" id="SSF51445">
    <property type="entry name" value="(Trans)glycosidases"/>
    <property type="match status" value="1"/>
</dbReference>
<dbReference type="Pfam" id="PF00128">
    <property type="entry name" value="Alpha-amylase"/>
    <property type="match status" value="2"/>
</dbReference>
<dbReference type="PANTHER" id="PTHR10357">
    <property type="entry name" value="ALPHA-AMYLASE FAMILY MEMBER"/>
    <property type="match status" value="1"/>
</dbReference>
<feature type="domain" description="Glycosyl hydrolase family 13 catalytic" evidence="3">
    <location>
        <begin position="16"/>
        <end position="356"/>
    </location>
</feature>
<evidence type="ECO:0000259" key="3">
    <source>
        <dbReference type="SMART" id="SM00642"/>
    </source>
</evidence>
<dbReference type="InterPro" id="IPR006047">
    <property type="entry name" value="GH13_cat_dom"/>
</dbReference>
<accession>A0ABY4YW26</accession>
<organism evidence="4 5">
    <name type="scientific">Ornithinimicrobium faecis</name>
    <dbReference type="NCBI Taxonomy" id="2934158"/>
    <lineage>
        <taxon>Bacteria</taxon>
        <taxon>Bacillati</taxon>
        <taxon>Actinomycetota</taxon>
        <taxon>Actinomycetes</taxon>
        <taxon>Micrococcales</taxon>
        <taxon>Ornithinimicrobiaceae</taxon>
        <taxon>Ornithinimicrobium</taxon>
    </lineage>
</organism>
<evidence type="ECO:0000256" key="1">
    <source>
        <dbReference type="ARBA" id="ARBA00022801"/>
    </source>
</evidence>
<dbReference type="Gene3D" id="3.20.20.80">
    <property type="entry name" value="Glycosidases"/>
    <property type="match status" value="1"/>
</dbReference>
<keyword evidence="1 4" id="KW-0378">Hydrolase</keyword>
<name>A0ABY4YW26_9MICO</name>
<proteinExistence type="predicted"/>
<evidence type="ECO:0000256" key="2">
    <source>
        <dbReference type="ARBA" id="ARBA00023295"/>
    </source>
</evidence>
<dbReference type="RefSeq" id="WP_252594048.1">
    <property type="nucleotide sequence ID" value="NZ_CP099489.1"/>
</dbReference>
<reference evidence="4" key="1">
    <citation type="submission" date="2022-06" db="EMBL/GenBank/DDBJ databases">
        <title>Ornithinimicrobium HY1793.</title>
        <authorList>
            <person name="Huang Y."/>
        </authorList>
    </citation>
    <scope>NUCLEOTIDE SEQUENCE</scope>
    <source>
        <strain evidence="4">HY1793</strain>
    </source>
</reference>
<keyword evidence="5" id="KW-1185">Reference proteome</keyword>
<dbReference type="GO" id="GO:0016787">
    <property type="term" value="F:hydrolase activity"/>
    <property type="evidence" value="ECO:0007669"/>
    <property type="project" value="UniProtKB-KW"/>
</dbReference>
<evidence type="ECO:0000313" key="5">
    <source>
        <dbReference type="Proteomes" id="UP001056455"/>
    </source>
</evidence>
<evidence type="ECO:0000313" key="4">
    <source>
        <dbReference type="EMBL" id="USQ80670.1"/>
    </source>
</evidence>
<dbReference type="SMART" id="SM00642">
    <property type="entry name" value="Aamy"/>
    <property type="match status" value="1"/>
</dbReference>
<sequence>MAPRAPSWTEHVVWWHVYPLGFVGADTTGADRSPAPRLLDLVPWLDHLLALGANGLALGPVFASSTHGYDTIDWFSVDPRLGTESDLVTLIETAHSKGIKVMLDGVFNHVGPEFPELVEARREPASAATELFRRGSGTDAFATFEGHGGLIALDHASPEVARRVTDVLTYWSDRGADAWRLDAAYAVPSAFWATVLPPLRHRHPDVYVVGEVLHGDYVAAVRDGGLDSVTQYELWQGIWHAVDEVNFFELDWALTRHNEFLDAFVPFTFVGNHDVTRIASQIHDERHHAHAIVPLFVLGGTPSVYYGDEFGLRAVKEARVGGDDAVRPAFPPTPAEAPWAGAPDAFPLHQQLIGVRRRNPWLHTACSRTVSVTNESLVLEVTGDGPAEALVVALNLGDSELRVSDPAPGEWLTGRDAGLDGPTLSVGPHGWAVVASLGHAAGAPVRP</sequence>
<dbReference type="EMBL" id="CP099489">
    <property type="protein sequence ID" value="USQ80670.1"/>
    <property type="molecule type" value="Genomic_DNA"/>
</dbReference>
<protein>
    <submittedName>
        <fullName evidence="4">Alpha-amylase family glycosyl hydrolase</fullName>
    </submittedName>
</protein>